<dbReference type="InterPro" id="IPR018378">
    <property type="entry name" value="C-type_lectin_CS"/>
</dbReference>
<evidence type="ECO:0000313" key="3">
    <source>
        <dbReference type="Proteomes" id="UP000001554"/>
    </source>
</evidence>
<dbReference type="OMA" id="DISCHQA"/>
<accession>A0A9J7MC76</accession>
<dbReference type="OrthoDB" id="6337382at2759"/>
<dbReference type="RefSeq" id="XP_035698548.1">
    <property type="nucleotide sequence ID" value="XM_035842655.1"/>
</dbReference>
<dbReference type="Gene3D" id="3.10.100.10">
    <property type="entry name" value="Mannose-Binding Protein A, subunit A"/>
    <property type="match status" value="3"/>
</dbReference>
<dbReference type="AlphaFoldDB" id="A0A9J7MC76"/>
<keyword evidence="1" id="KW-1015">Disulfide bond</keyword>
<dbReference type="Proteomes" id="UP000001554">
    <property type="component" value="Chromosome 15"/>
</dbReference>
<dbReference type="SUPFAM" id="SSF56436">
    <property type="entry name" value="C-type lectin-like"/>
    <property type="match status" value="3"/>
</dbReference>
<dbReference type="InterPro" id="IPR016187">
    <property type="entry name" value="CTDL_fold"/>
</dbReference>
<protein>
    <submittedName>
        <fullName evidence="4">Macrophage mannose receptor 1-like</fullName>
    </submittedName>
</protein>
<organism evidence="3 4">
    <name type="scientific">Branchiostoma floridae</name>
    <name type="common">Florida lancelet</name>
    <name type="synonym">Amphioxus</name>
    <dbReference type="NCBI Taxonomy" id="7739"/>
    <lineage>
        <taxon>Eukaryota</taxon>
        <taxon>Metazoa</taxon>
        <taxon>Chordata</taxon>
        <taxon>Cephalochordata</taxon>
        <taxon>Leptocardii</taxon>
        <taxon>Amphioxiformes</taxon>
        <taxon>Branchiostomatidae</taxon>
        <taxon>Branchiostoma</taxon>
    </lineage>
</organism>
<feature type="domain" description="C-type lectin" evidence="2">
    <location>
        <begin position="104"/>
        <end position="226"/>
    </location>
</feature>
<reference evidence="3" key="1">
    <citation type="journal article" date="2020" name="Nat. Ecol. Evol.">
        <title>Deeply conserved synteny resolves early events in vertebrate evolution.</title>
        <authorList>
            <person name="Simakov O."/>
            <person name="Marletaz F."/>
            <person name="Yue J.X."/>
            <person name="O'Connell B."/>
            <person name="Jenkins J."/>
            <person name="Brandt A."/>
            <person name="Calef R."/>
            <person name="Tung C.H."/>
            <person name="Huang T.K."/>
            <person name="Schmutz J."/>
            <person name="Satoh N."/>
            <person name="Yu J.K."/>
            <person name="Putnam N.H."/>
            <person name="Green R.E."/>
            <person name="Rokhsar D.S."/>
        </authorList>
    </citation>
    <scope>NUCLEOTIDE SEQUENCE [LARGE SCALE GENOMIC DNA]</scope>
    <source>
        <strain evidence="3">S238N-H82</strain>
    </source>
</reference>
<evidence type="ECO:0000259" key="2">
    <source>
        <dbReference type="PROSITE" id="PS50041"/>
    </source>
</evidence>
<evidence type="ECO:0000313" key="4">
    <source>
        <dbReference type="RefSeq" id="XP_035698548.1"/>
    </source>
</evidence>
<dbReference type="PANTHER" id="PTHR22801">
    <property type="entry name" value="LITHOSTATHINE"/>
    <property type="match status" value="1"/>
</dbReference>
<dbReference type="PANTHER" id="PTHR22801:SF63">
    <property type="entry name" value="C-TYPE LECTIN DOMAIN-CONTAINING PROTEIN"/>
    <property type="match status" value="1"/>
</dbReference>
<name>A0A9J7MC76_BRAFL</name>
<feature type="domain" description="C-type lectin" evidence="2">
    <location>
        <begin position="238"/>
        <end position="354"/>
    </location>
</feature>
<keyword evidence="3" id="KW-1185">Reference proteome</keyword>
<dbReference type="SMART" id="SM00034">
    <property type="entry name" value="CLECT"/>
    <property type="match status" value="3"/>
</dbReference>
<feature type="domain" description="C-type lectin" evidence="2">
    <location>
        <begin position="24"/>
        <end position="90"/>
    </location>
</feature>
<dbReference type="PROSITE" id="PS00615">
    <property type="entry name" value="C_TYPE_LECTIN_1"/>
    <property type="match status" value="2"/>
</dbReference>
<dbReference type="PROSITE" id="PS50041">
    <property type="entry name" value="C_TYPE_LECTIN_2"/>
    <property type="match status" value="3"/>
</dbReference>
<gene>
    <name evidence="4" type="primary">LOC118431426</name>
</gene>
<dbReference type="InterPro" id="IPR001304">
    <property type="entry name" value="C-type_lectin-like"/>
</dbReference>
<dbReference type="Pfam" id="PF00059">
    <property type="entry name" value="Lectin_C"/>
    <property type="match status" value="3"/>
</dbReference>
<reference evidence="4" key="2">
    <citation type="submission" date="2025-08" db="UniProtKB">
        <authorList>
            <consortium name="RefSeq"/>
        </authorList>
    </citation>
    <scope>IDENTIFICATION</scope>
    <source>
        <strain evidence="4">S238N-H82</strain>
        <tissue evidence="4">Testes</tissue>
    </source>
</reference>
<dbReference type="InterPro" id="IPR016186">
    <property type="entry name" value="C-type_lectin-like/link_sf"/>
</dbReference>
<sequence>MPRDKGINKLLTALSKPMDTSGAFWIGLHDQRKEGQFEWIDGDSIGEYNLWNPGEPNNANSGEHCVQTVYPDPFGWNDASCQQSLPFICQIVTGAFNEKGYEKLHGMYYKAFDEPKSFIGAAAICRLDGATLAMPRDKETNDILNTFFQSVSESGAFWIGLHDQQEEGQFEWLDGYSLAEYNAWHPGEPNNSLGEEDCAQAMLLYTVGTFGWNDISCHQALPFICQIHPGCPDGFTKFSGACFKAYHPIVSYHQARQFCAMKGGLLAMPKDKTTDDFLLQLKNKADRWHYFWFGLSDENSEGQWVWEDGEILYQDTPWSDWREGEPNNRYGDEDCAHYSPQAWPGWNDILCSRKVAKFICQTKEY</sequence>
<dbReference type="KEGG" id="bfo:118431426"/>
<dbReference type="InterPro" id="IPR050801">
    <property type="entry name" value="Ca-Dep_Lectins_ImmuneDev"/>
</dbReference>
<proteinExistence type="predicted"/>
<dbReference type="GeneID" id="118431426"/>
<evidence type="ECO:0000256" key="1">
    <source>
        <dbReference type="ARBA" id="ARBA00023157"/>
    </source>
</evidence>